<gene>
    <name evidence="1" type="ORF">WA026_022200</name>
</gene>
<evidence type="ECO:0000313" key="2">
    <source>
        <dbReference type="Proteomes" id="UP001431783"/>
    </source>
</evidence>
<accession>A0AAW1URH8</accession>
<evidence type="ECO:0000313" key="1">
    <source>
        <dbReference type="EMBL" id="KAK9882572.1"/>
    </source>
</evidence>
<keyword evidence="2" id="KW-1185">Reference proteome</keyword>
<dbReference type="Proteomes" id="UP001431783">
    <property type="component" value="Unassembled WGS sequence"/>
</dbReference>
<comment type="caution">
    <text evidence="1">The sequence shown here is derived from an EMBL/GenBank/DDBJ whole genome shotgun (WGS) entry which is preliminary data.</text>
</comment>
<sequence length="91" mass="10665">MNNLLRNYEFYMYVINIKEIMQSIPLRDNDSEIGNVSIEFQEFKLITKEELRNEIFNLPNKGSPDEITVEIIKLVFDELADPLLNLNNSSL</sequence>
<reference evidence="1 2" key="1">
    <citation type="submission" date="2023-03" db="EMBL/GenBank/DDBJ databases">
        <title>Genome insight into feeding habits of ladybird beetles.</title>
        <authorList>
            <person name="Li H.-S."/>
            <person name="Huang Y.-H."/>
            <person name="Pang H."/>
        </authorList>
    </citation>
    <scope>NUCLEOTIDE SEQUENCE [LARGE SCALE GENOMIC DNA]</scope>
    <source>
        <strain evidence="1">SYSU_2023b</strain>
        <tissue evidence="1">Whole body</tissue>
    </source>
</reference>
<protein>
    <submittedName>
        <fullName evidence="1">Uncharacterized protein</fullName>
    </submittedName>
</protein>
<organism evidence="1 2">
    <name type="scientific">Henosepilachna vigintioctopunctata</name>
    <dbReference type="NCBI Taxonomy" id="420089"/>
    <lineage>
        <taxon>Eukaryota</taxon>
        <taxon>Metazoa</taxon>
        <taxon>Ecdysozoa</taxon>
        <taxon>Arthropoda</taxon>
        <taxon>Hexapoda</taxon>
        <taxon>Insecta</taxon>
        <taxon>Pterygota</taxon>
        <taxon>Neoptera</taxon>
        <taxon>Endopterygota</taxon>
        <taxon>Coleoptera</taxon>
        <taxon>Polyphaga</taxon>
        <taxon>Cucujiformia</taxon>
        <taxon>Coccinelloidea</taxon>
        <taxon>Coccinellidae</taxon>
        <taxon>Epilachninae</taxon>
        <taxon>Epilachnini</taxon>
        <taxon>Henosepilachna</taxon>
    </lineage>
</organism>
<dbReference type="AlphaFoldDB" id="A0AAW1URH8"/>
<proteinExistence type="predicted"/>
<dbReference type="EMBL" id="JARQZJ010000078">
    <property type="protein sequence ID" value="KAK9882572.1"/>
    <property type="molecule type" value="Genomic_DNA"/>
</dbReference>
<name>A0AAW1URH8_9CUCU</name>